<name>E2SE07_9ACTN</name>
<feature type="transmembrane region" description="Helical" evidence="1">
    <location>
        <begin position="6"/>
        <end position="36"/>
    </location>
</feature>
<organism evidence="2 3">
    <name type="scientific">Aeromicrobium marinum DSM 15272</name>
    <dbReference type="NCBI Taxonomy" id="585531"/>
    <lineage>
        <taxon>Bacteria</taxon>
        <taxon>Bacillati</taxon>
        <taxon>Actinomycetota</taxon>
        <taxon>Actinomycetes</taxon>
        <taxon>Propionibacteriales</taxon>
        <taxon>Nocardioidaceae</taxon>
        <taxon>Aeromicrobium</taxon>
    </lineage>
</organism>
<evidence type="ECO:0000313" key="3">
    <source>
        <dbReference type="Proteomes" id="UP000003111"/>
    </source>
</evidence>
<evidence type="ECO:0000313" key="2">
    <source>
        <dbReference type="EMBL" id="EFQ82734.1"/>
    </source>
</evidence>
<keyword evidence="3" id="KW-1185">Reference proteome</keyword>
<dbReference type="RefSeq" id="WP_007077035.1">
    <property type="nucleotide sequence ID" value="NZ_CM001024.1"/>
</dbReference>
<dbReference type="Proteomes" id="UP000003111">
    <property type="component" value="Unassembled WGS sequence"/>
</dbReference>
<proteinExistence type="predicted"/>
<evidence type="ECO:0000256" key="1">
    <source>
        <dbReference type="SAM" id="Phobius"/>
    </source>
</evidence>
<protein>
    <submittedName>
        <fullName evidence="2">Uncharacterized protein</fullName>
    </submittedName>
</protein>
<comment type="caution">
    <text evidence="2">The sequence shown here is derived from an EMBL/GenBank/DDBJ whole genome shotgun (WGS) entry which is preliminary data.</text>
</comment>
<sequence>MDTVLSVALLIAQIAVVVGAITLVVGLFWAWVLWLLKVGDKFARPRHLPTVTGEHELRTHSEQWVERRMKSAVLPRDEAA</sequence>
<dbReference type="EMBL" id="ACLF03000006">
    <property type="protein sequence ID" value="EFQ82734.1"/>
    <property type="molecule type" value="Genomic_DNA"/>
</dbReference>
<accession>E2SE07</accession>
<reference evidence="2" key="1">
    <citation type="submission" date="2010-08" db="EMBL/GenBank/DDBJ databases">
        <authorList>
            <person name="Muzny D."/>
            <person name="Qin X."/>
            <person name="Buhay C."/>
            <person name="Dugan-Rocha S."/>
            <person name="Ding Y."/>
            <person name="Chen G."/>
            <person name="Hawes A."/>
            <person name="Holder M."/>
            <person name="Jhangiani S."/>
            <person name="Johnson A."/>
            <person name="Khan Z."/>
            <person name="Li Z."/>
            <person name="Liu W."/>
            <person name="Liu X."/>
            <person name="Perez L."/>
            <person name="Shen H."/>
            <person name="Wang Q."/>
            <person name="Watt J."/>
            <person name="Xi L."/>
            <person name="Xin Y."/>
            <person name="Zhou J."/>
            <person name="Deng J."/>
            <person name="Jiang H."/>
            <person name="Liu Y."/>
            <person name="Qu J."/>
            <person name="Song X.-Z."/>
            <person name="Zhang L."/>
            <person name="Villasana D."/>
            <person name="Johnson A."/>
            <person name="Liu J."/>
            <person name="Liyanage D."/>
            <person name="Lorensuhewa L."/>
            <person name="Robinson T."/>
            <person name="Song A."/>
            <person name="Song B.-B."/>
            <person name="Dinh H."/>
            <person name="Thornton R."/>
            <person name="Coyle M."/>
            <person name="Francisco L."/>
            <person name="Jackson L."/>
            <person name="Javaid M."/>
            <person name="Korchina V."/>
            <person name="Kovar C."/>
            <person name="Mata R."/>
            <person name="Mathew T."/>
            <person name="Ngo R."/>
            <person name="Nguyen L."/>
            <person name="Nguyen N."/>
            <person name="Okwuonu G."/>
            <person name="Ongeri F."/>
            <person name="Pham C."/>
            <person name="Simmons D."/>
            <person name="Wilczek-Boney K."/>
            <person name="Hale W."/>
            <person name="Jakkamsetti A."/>
            <person name="Pham P."/>
            <person name="Ruth R."/>
            <person name="San Lucas F."/>
            <person name="Warren J."/>
            <person name="Zhang J."/>
            <person name="Zhao Z."/>
            <person name="Zhou C."/>
            <person name="Zhu D."/>
            <person name="Lee S."/>
            <person name="Bess C."/>
            <person name="Blankenburg K."/>
            <person name="Forbes L."/>
            <person name="Fu Q."/>
            <person name="Gubbala S."/>
            <person name="Hirani K."/>
            <person name="Jayaseelan J.C."/>
            <person name="Lara F."/>
            <person name="Munidasa M."/>
            <person name="Palculict T."/>
            <person name="Patil S."/>
            <person name="Pu L.-L."/>
            <person name="Saada N."/>
            <person name="Tang L."/>
            <person name="Weissenberger G."/>
            <person name="Zhu Y."/>
            <person name="Hemphill L."/>
            <person name="Shang Y."/>
            <person name="Youmans B."/>
            <person name="Ayvaz T."/>
            <person name="Ross M."/>
            <person name="Santibanez J."/>
            <person name="Aqrawi P."/>
            <person name="Gross S."/>
            <person name="Joshi V."/>
            <person name="Fowler G."/>
            <person name="Nazareth L."/>
            <person name="Reid J."/>
            <person name="Worley K."/>
            <person name="Petrosino J."/>
            <person name="Highlander S."/>
            <person name="Gibbs R."/>
        </authorList>
    </citation>
    <scope>NUCLEOTIDE SEQUENCE [LARGE SCALE GENOMIC DNA]</scope>
    <source>
        <strain evidence="2">DSM 15272</strain>
    </source>
</reference>
<dbReference type="STRING" id="585531.HMPREF0063_11943"/>
<dbReference type="HOGENOM" id="CLU_2581874_0_0_11"/>
<dbReference type="AlphaFoldDB" id="E2SE07"/>
<keyword evidence="1" id="KW-0812">Transmembrane</keyword>
<gene>
    <name evidence="2" type="ORF">HMPREF0063_11943</name>
</gene>
<keyword evidence="1" id="KW-0472">Membrane</keyword>
<keyword evidence="1" id="KW-1133">Transmembrane helix</keyword>